<dbReference type="InterPro" id="IPR032675">
    <property type="entry name" value="LRR_dom_sf"/>
</dbReference>
<feature type="compositionally biased region" description="Polar residues" evidence="1">
    <location>
        <begin position="179"/>
        <end position="196"/>
    </location>
</feature>
<evidence type="ECO:0000256" key="1">
    <source>
        <dbReference type="SAM" id="MobiDB-lite"/>
    </source>
</evidence>
<feature type="region of interest" description="Disordered" evidence="1">
    <location>
        <begin position="1"/>
        <end position="23"/>
    </location>
</feature>
<name>A0A5P5ZK73_9LACO</name>
<dbReference type="SUPFAM" id="SSF52047">
    <property type="entry name" value="RNI-like"/>
    <property type="match status" value="1"/>
</dbReference>
<feature type="region of interest" description="Disordered" evidence="1">
    <location>
        <begin position="178"/>
        <end position="197"/>
    </location>
</feature>
<dbReference type="GeneID" id="78212588"/>
<dbReference type="Pfam" id="PF03382">
    <property type="entry name" value="DUF285"/>
    <property type="match status" value="1"/>
</dbReference>
<feature type="compositionally biased region" description="Polar residues" evidence="1">
    <location>
        <begin position="67"/>
        <end position="76"/>
    </location>
</feature>
<dbReference type="RefSeq" id="WP_056970489.1">
    <property type="nucleotide sequence ID" value="NZ_CP044496.1"/>
</dbReference>
<dbReference type="NCBIfam" id="TIGR02167">
    <property type="entry name" value="Liste_lipo_26"/>
    <property type="match status" value="4"/>
</dbReference>
<accession>A0A5P5ZK73</accession>
<evidence type="ECO:0000313" key="2">
    <source>
        <dbReference type="EMBL" id="QFG51618.1"/>
    </source>
</evidence>
<protein>
    <submittedName>
        <fullName evidence="2">BspA family leucine-rich repeat surface protein</fullName>
    </submittedName>
</protein>
<evidence type="ECO:0000313" key="3">
    <source>
        <dbReference type="Proteomes" id="UP000325393"/>
    </source>
</evidence>
<feature type="region of interest" description="Disordered" evidence="1">
    <location>
        <begin position="39"/>
        <end position="86"/>
    </location>
</feature>
<gene>
    <name evidence="2" type="ORF">LA749_06260</name>
</gene>
<reference evidence="2 3" key="1">
    <citation type="submission" date="2019-09" db="EMBL/GenBank/DDBJ databases">
        <title>Genome sequencing of Lactobacillus acetotolerans.</title>
        <authorList>
            <person name="Kim K."/>
        </authorList>
    </citation>
    <scope>NUCLEOTIDE SEQUENCE [LARGE SCALE GENOMIC DNA]</scope>
    <source>
        <strain evidence="2 3">LA749</strain>
    </source>
</reference>
<dbReference type="EMBL" id="CP044496">
    <property type="protein sequence ID" value="QFG51618.1"/>
    <property type="molecule type" value="Genomic_DNA"/>
</dbReference>
<feature type="compositionally biased region" description="Polar residues" evidence="1">
    <location>
        <begin position="1"/>
        <end position="19"/>
    </location>
</feature>
<sequence length="430" mass="46447">MEDSTQIEPAAAKQTSKPDLSTFPGLSMFFTDVKNADAKDNAAKTPAQDTNAGKNDQDQADAKSDKTSTATLTSAEKTPAAPKKDDALTTAASDLQSAIDKGDAYVNSDKFTQMTVEKQKQLRDAIQTGKELMAKYNTMQTAMNSAALEVDQNNKNKAETKADANVAALTTLNVNNNTSADINKNPSIDNPTTDPNKTPATDITTITAPELIQATQNIIMLLGTPAVNNNISWDTTTQTVTISAGEINNNWTSVLPDGFKVKHIIINGKVTVANGDATELFSLDQYTWALSTLQDITGIDKLDTHDIVNMSKMFESDSNLTSLDVSKFDTSNVTNMSEMFNGVPALTSLDVSNFNTSNVTSMYEMFAGDMGLTSLNVSSFDTSNVTDMHEMFEDTNNLTSLNISNFNTNNVTNMDSMFQRSGLEKLTLGE</sequence>
<dbReference type="Proteomes" id="UP000325393">
    <property type="component" value="Chromosome"/>
</dbReference>
<feature type="compositionally biased region" description="Basic and acidic residues" evidence="1">
    <location>
        <begin position="55"/>
        <end position="66"/>
    </location>
</feature>
<proteinExistence type="predicted"/>
<dbReference type="InterPro" id="IPR011889">
    <property type="entry name" value="Liste_lipo_26"/>
</dbReference>
<organism evidence="2 3">
    <name type="scientific">Lactobacillus acetotolerans</name>
    <dbReference type="NCBI Taxonomy" id="1600"/>
    <lineage>
        <taxon>Bacteria</taxon>
        <taxon>Bacillati</taxon>
        <taxon>Bacillota</taxon>
        <taxon>Bacilli</taxon>
        <taxon>Lactobacillales</taxon>
        <taxon>Lactobacillaceae</taxon>
        <taxon>Lactobacillus</taxon>
    </lineage>
</organism>
<dbReference type="AlphaFoldDB" id="A0A5P5ZK73"/>
<dbReference type="InterPro" id="IPR005046">
    <property type="entry name" value="DUF285"/>
</dbReference>
<dbReference type="Gene3D" id="3.80.10.10">
    <property type="entry name" value="Ribonuclease Inhibitor"/>
    <property type="match status" value="1"/>
</dbReference>